<keyword evidence="7 10" id="KW-0560">Oxidoreductase</keyword>
<feature type="binding site" evidence="13">
    <location>
        <position position="117"/>
    </location>
    <ligand>
        <name>heme</name>
        <dbReference type="ChEBI" id="CHEBI:30413"/>
    </ligand>
</feature>
<evidence type="ECO:0000256" key="7">
    <source>
        <dbReference type="ARBA" id="ARBA00023002"/>
    </source>
</evidence>
<comment type="cofactor">
    <cofactor evidence="1 10 12">
        <name>heme</name>
        <dbReference type="ChEBI" id="CHEBI:30413"/>
    </cofactor>
</comment>
<evidence type="ECO:0000256" key="2">
    <source>
        <dbReference type="ARBA" id="ARBA00010660"/>
    </source>
</evidence>
<keyword evidence="19" id="KW-1185">Reference proteome</keyword>
<feature type="binding site" description="axial binding residue" evidence="12">
    <location>
        <position position="367"/>
    </location>
    <ligand>
        <name>heme</name>
        <dbReference type="ChEBI" id="CHEBI:30413"/>
    </ligand>
    <ligandPart>
        <name>Fe</name>
        <dbReference type="ChEBI" id="CHEBI:18248"/>
    </ligandPart>
</feature>
<dbReference type="PANTHER" id="PTHR42821">
    <property type="entry name" value="CATALASE"/>
    <property type="match status" value="1"/>
</dbReference>
<keyword evidence="4 10" id="KW-0575">Peroxidase</keyword>
<dbReference type="Gene3D" id="3.40.50.880">
    <property type="match status" value="1"/>
</dbReference>
<dbReference type="InterPro" id="IPR029062">
    <property type="entry name" value="Class_I_gatase-like"/>
</dbReference>
<evidence type="ECO:0000256" key="5">
    <source>
        <dbReference type="ARBA" id="ARBA00022617"/>
    </source>
</evidence>
<dbReference type="PROSITE" id="PS00437">
    <property type="entry name" value="CATALASE_1"/>
    <property type="match status" value="1"/>
</dbReference>
<dbReference type="Pfam" id="PF18011">
    <property type="entry name" value="Catalase_C"/>
    <property type="match status" value="1"/>
</dbReference>
<dbReference type="Gene3D" id="2.40.180.10">
    <property type="entry name" value="Catalase core domain"/>
    <property type="match status" value="1"/>
</dbReference>
<dbReference type="InterPro" id="IPR043156">
    <property type="entry name" value="Catalase_clade2_helical"/>
</dbReference>
<dbReference type="InterPro" id="IPR024708">
    <property type="entry name" value="Catalase_AS"/>
</dbReference>
<feature type="binding site" evidence="13">
    <location>
        <position position="77"/>
    </location>
    <ligand>
        <name>heme</name>
        <dbReference type="ChEBI" id="CHEBI:30413"/>
    </ligand>
</feature>
<dbReference type="PRINTS" id="PR00067">
    <property type="entry name" value="CATALASE"/>
</dbReference>
<reference evidence="18" key="2">
    <citation type="submission" date="2020-09" db="EMBL/GenBank/DDBJ databases">
        <authorList>
            <person name="Sun Q."/>
            <person name="Kim S."/>
        </authorList>
    </citation>
    <scope>NUCLEOTIDE SEQUENCE</scope>
    <source>
        <strain evidence="18">KCTC 12719</strain>
    </source>
</reference>
<dbReference type="InterPro" id="IPR020835">
    <property type="entry name" value="Catalase_sf"/>
</dbReference>
<dbReference type="InterPro" id="IPR018028">
    <property type="entry name" value="Catalase"/>
</dbReference>
<keyword evidence="6 10" id="KW-0479">Metal-binding</keyword>
<keyword evidence="5 10" id="KW-0349">Heme</keyword>
<dbReference type="InterPro" id="IPR002226">
    <property type="entry name" value="Catalase_haem_BS"/>
</dbReference>
<dbReference type="EC" id="1.11.1.6" evidence="3 10"/>
<dbReference type="AlphaFoldDB" id="A0A918SCQ3"/>
<dbReference type="GO" id="GO:0020037">
    <property type="term" value="F:heme binding"/>
    <property type="evidence" value="ECO:0007669"/>
    <property type="project" value="UniProtKB-UniRule"/>
</dbReference>
<feature type="region of interest" description="Disordered" evidence="16">
    <location>
        <begin position="1"/>
        <end position="26"/>
    </location>
</feature>
<dbReference type="PROSITE" id="PS51402">
    <property type="entry name" value="CATALASE_3"/>
    <property type="match status" value="1"/>
</dbReference>
<dbReference type="GO" id="GO:0005829">
    <property type="term" value="C:cytosol"/>
    <property type="evidence" value="ECO:0007669"/>
    <property type="project" value="TreeGrafter"/>
</dbReference>
<organism evidence="18 19">
    <name type="scientific">Salinimicrobium marinum</name>
    <dbReference type="NCBI Taxonomy" id="680283"/>
    <lineage>
        <taxon>Bacteria</taxon>
        <taxon>Pseudomonadati</taxon>
        <taxon>Bacteroidota</taxon>
        <taxon>Flavobacteriia</taxon>
        <taxon>Flavobacteriales</taxon>
        <taxon>Flavobacteriaceae</taxon>
        <taxon>Salinimicrobium</taxon>
    </lineage>
</organism>
<dbReference type="InterPro" id="IPR024712">
    <property type="entry name" value="Catalase_clade2"/>
</dbReference>
<dbReference type="Proteomes" id="UP000610456">
    <property type="component" value="Unassembled WGS sequence"/>
</dbReference>
<dbReference type="FunFam" id="2.40.180.10:FF:000003">
    <property type="entry name" value="Catalase"/>
    <property type="match status" value="1"/>
</dbReference>
<feature type="cross-link" description="3'-histidyl-3-tyrosine (His-Tyr)" evidence="14">
    <location>
        <begin position="344"/>
        <end position="367"/>
    </location>
</feature>
<evidence type="ECO:0000256" key="4">
    <source>
        <dbReference type="ARBA" id="ARBA00022559"/>
    </source>
</evidence>
<evidence type="ECO:0000256" key="6">
    <source>
        <dbReference type="ARBA" id="ARBA00022723"/>
    </source>
</evidence>
<feature type="domain" description="Catalase core" evidence="17">
    <location>
        <begin position="33"/>
        <end position="421"/>
    </location>
</feature>
<dbReference type="Pfam" id="PF06628">
    <property type="entry name" value="Catalase-rel"/>
    <property type="match status" value="1"/>
</dbReference>
<dbReference type="InterPro" id="IPR041399">
    <property type="entry name" value="Catalase_large_C"/>
</dbReference>
<evidence type="ECO:0000256" key="15">
    <source>
        <dbReference type="RuleBase" id="RU000498"/>
    </source>
</evidence>
<dbReference type="CDD" id="cd03132">
    <property type="entry name" value="GATase1_catalase"/>
    <property type="match status" value="1"/>
</dbReference>
<evidence type="ECO:0000313" key="18">
    <source>
        <dbReference type="EMBL" id="GHA32018.1"/>
    </source>
</evidence>
<evidence type="ECO:0000256" key="14">
    <source>
        <dbReference type="PIRSR" id="PIRSR038927-4"/>
    </source>
</evidence>
<dbReference type="PROSITE" id="PS00438">
    <property type="entry name" value="CATALASE_2"/>
    <property type="match status" value="1"/>
</dbReference>
<proteinExistence type="inferred from homology"/>
<evidence type="ECO:0000256" key="3">
    <source>
        <dbReference type="ARBA" id="ARBA00012314"/>
    </source>
</evidence>
<sequence length="724" mass="81821">MATEKGKKDQKPDSKKQEELDVHREDGANEFLTTNQGVRINDNQHTLSAGDRGPSLLEDFIFREKMTHFDHERIPERVVHPRGSGAHGVFEAYESMEKYTKASFLSKKGKKTPVFTRFSTVVGFRGSTDLARDVRGFAVKFYTDEGNYDLVGNNMPVFFIQDAMKFPDLVHSIKPEPHNEMPQATAAHDTFWDFASLMPEATHVIMWILSGRGIPRSYRMMEGFGVHTFKWVNAKGKVTFVKYHWKPVLGTHGVLWDEAQKISGKDPDFHRRDLWEAIDSGSFPEWELGVQMVEEKDEHKFDFDLLDPTKLIPEELVPVKKIGKMTLNRNPDNFFSETEQVAFHPGHVVPGIDFSNDPLLQGRLFSYLDTQLIRLGGPNFHEIPINRPRAPKHNNQRDGFMRQEVNKGRVSYEPNSIGGGCPFQAGMKDGGFVSHAEKVDAKKIRARSKSFNDYFSQASMFYHSQTAAEKKQIISAFQFELGKVEIEEIRKRMVGLLTQVDKDLAKQVAEGLGFEVPRGPMQPVQRGVPADADPKDYEPVDVKQKVKTDKALSMDYTVKGNISTRQVAFLCSDGVDEKSITPMRAALLKEGAVVKIIAPHLGTIETSAGNRIKVDKSFSTSGSVLFDAIFVPSGEKSIMMLEKNAMAVNFINESYKHCKALAIEGQATKLLKYTYFGELAKTNDLEEEGVIIQENPSKKFSKKFIEAIGQHRFWNRKETENIPT</sequence>
<comment type="caution">
    <text evidence="18">The sequence shown here is derived from an EMBL/GenBank/DDBJ whole genome shotgun (WGS) entry which is preliminary data.</text>
</comment>
<protein>
    <recommendedName>
        <fullName evidence="3 10">Catalase</fullName>
        <ecNumber evidence="3 10">1.11.1.6</ecNumber>
    </recommendedName>
</protein>
<evidence type="ECO:0000313" key="19">
    <source>
        <dbReference type="Proteomes" id="UP000610456"/>
    </source>
</evidence>
<dbReference type="GO" id="GO:0042744">
    <property type="term" value="P:hydrogen peroxide catabolic process"/>
    <property type="evidence" value="ECO:0007669"/>
    <property type="project" value="UniProtKB-UniRule"/>
</dbReference>
<dbReference type="PIRSF" id="PIRSF038927">
    <property type="entry name" value="Catalase_clade2"/>
    <property type="match status" value="1"/>
</dbReference>
<evidence type="ECO:0000256" key="13">
    <source>
        <dbReference type="PIRSR" id="PIRSR038927-3"/>
    </source>
</evidence>
<name>A0A918SCQ3_9FLAO</name>
<evidence type="ECO:0000256" key="12">
    <source>
        <dbReference type="PIRSR" id="PIRSR038927-2"/>
    </source>
</evidence>
<evidence type="ECO:0000256" key="9">
    <source>
        <dbReference type="ARBA" id="ARBA00023324"/>
    </source>
</evidence>
<feature type="binding site" evidence="13">
    <location>
        <position position="363"/>
    </location>
    <ligand>
        <name>heme</name>
        <dbReference type="ChEBI" id="CHEBI:30413"/>
    </ligand>
</feature>
<feature type="binding site" evidence="13">
    <location>
        <position position="374"/>
    </location>
    <ligand>
        <name>heme</name>
        <dbReference type="ChEBI" id="CHEBI:30413"/>
    </ligand>
</feature>
<dbReference type="Pfam" id="PF00199">
    <property type="entry name" value="Catalase"/>
    <property type="match status" value="1"/>
</dbReference>
<evidence type="ECO:0000256" key="1">
    <source>
        <dbReference type="ARBA" id="ARBA00001971"/>
    </source>
</evidence>
<accession>A0A918SCQ3</accession>
<dbReference type="GO" id="GO:0006979">
    <property type="term" value="P:response to oxidative stress"/>
    <property type="evidence" value="ECO:0007669"/>
    <property type="project" value="InterPro"/>
</dbReference>
<dbReference type="GO" id="GO:0004096">
    <property type="term" value="F:catalase activity"/>
    <property type="evidence" value="ECO:0007669"/>
    <property type="project" value="UniProtKB-UniRule"/>
</dbReference>
<reference evidence="18" key="1">
    <citation type="journal article" date="2014" name="Int. J. Syst. Evol. Microbiol.">
        <title>Complete genome sequence of Corynebacterium casei LMG S-19264T (=DSM 44701T), isolated from a smear-ripened cheese.</title>
        <authorList>
            <consortium name="US DOE Joint Genome Institute (JGI-PGF)"/>
            <person name="Walter F."/>
            <person name="Albersmeier A."/>
            <person name="Kalinowski J."/>
            <person name="Ruckert C."/>
        </authorList>
    </citation>
    <scope>NUCLEOTIDE SEQUENCE</scope>
    <source>
        <strain evidence="18">KCTC 12719</strain>
    </source>
</reference>
<dbReference type="SUPFAM" id="SSF56634">
    <property type="entry name" value="Heme-dependent catalase-like"/>
    <property type="match status" value="1"/>
</dbReference>
<keyword evidence="9 10" id="KW-0376">Hydrogen peroxide</keyword>
<feature type="binding site" evidence="13">
    <location>
        <position position="166"/>
    </location>
    <ligand>
        <name>heme</name>
        <dbReference type="ChEBI" id="CHEBI:30413"/>
    </ligand>
</feature>
<dbReference type="Gene3D" id="1.20.1370.20">
    <property type="match status" value="1"/>
</dbReference>
<dbReference type="CDD" id="cd08155">
    <property type="entry name" value="catalase_clade_2"/>
    <property type="match status" value="1"/>
</dbReference>
<evidence type="ECO:0000256" key="16">
    <source>
        <dbReference type="SAM" id="MobiDB-lite"/>
    </source>
</evidence>
<dbReference type="RefSeq" id="WP_189603799.1">
    <property type="nucleotide sequence ID" value="NZ_BMXB01000002.1"/>
</dbReference>
<dbReference type="SMART" id="SM01060">
    <property type="entry name" value="Catalase"/>
    <property type="match status" value="1"/>
</dbReference>
<dbReference type="InterPro" id="IPR010582">
    <property type="entry name" value="Catalase_immune_responsive"/>
</dbReference>
<evidence type="ECO:0000256" key="11">
    <source>
        <dbReference type="PIRSR" id="PIRSR038927-1"/>
    </source>
</evidence>
<evidence type="ECO:0000256" key="10">
    <source>
        <dbReference type="PIRNR" id="PIRNR038927"/>
    </source>
</evidence>
<dbReference type="GO" id="GO:0046872">
    <property type="term" value="F:metal ion binding"/>
    <property type="evidence" value="ECO:0007669"/>
    <property type="project" value="UniProtKB-KW"/>
</dbReference>
<feature type="active site" evidence="11">
    <location>
        <position position="80"/>
    </location>
</feature>
<comment type="catalytic activity">
    <reaction evidence="10 15">
        <text>2 H2O2 = O2 + 2 H2O</text>
        <dbReference type="Rhea" id="RHEA:20309"/>
        <dbReference type="ChEBI" id="CHEBI:15377"/>
        <dbReference type="ChEBI" id="CHEBI:15379"/>
        <dbReference type="ChEBI" id="CHEBI:16240"/>
        <dbReference type="EC" id="1.11.1.6"/>
    </reaction>
</comment>
<dbReference type="PANTHER" id="PTHR42821:SF1">
    <property type="entry name" value="CATALASE-B"/>
    <property type="match status" value="1"/>
</dbReference>
<comment type="function">
    <text evidence="10">Decomposes hydrogen peroxide into water and oxygen; serves to protect cells from the toxic effects of hydrogen peroxide.</text>
</comment>
<dbReference type="SUPFAM" id="SSF52317">
    <property type="entry name" value="Class I glutamine amidotransferase-like"/>
    <property type="match status" value="1"/>
</dbReference>
<evidence type="ECO:0000259" key="17">
    <source>
        <dbReference type="SMART" id="SM01060"/>
    </source>
</evidence>
<keyword evidence="8 10" id="KW-0408">Iron</keyword>
<feature type="active site" evidence="11">
    <location>
        <position position="153"/>
    </location>
</feature>
<comment type="similarity">
    <text evidence="2">Belongs to the catalase family. HPII subfamily.</text>
</comment>
<dbReference type="InterPro" id="IPR011614">
    <property type="entry name" value="Catalase_core"/>
</dbReference>
<gene>
    <name evidence="18" type="ORF">GCM10007103_12080</name>
</gene>
<evidence type="ECO:0000256" key="8">
    <source>
        <dbReference type="ARBA" id="ARBA00023004"/>
    </source>
</evidence>
<dbReference type="EMBL" id="BMXB01000002">
    <property type="protein sequence ID" value="GHA32018.1"/>
    <property type="molecule type" value="Genomic_DNA"/>
</dbReference>